<evidence type="ECO:0000256" key="1">
    <source>
        <dbReference type="SAM" id="MobiDB-lite"/>
    </source>
</evidence>
<feature type="region of interest" description="Disordered" evidence="1">
    <location>
        <begin position="90"/>
        <end position="142"/>
    </location>
</feature>
<keyword evidence="3" id="KW-1185">Reference proteome</keyword>
<accession>A0A176VTU1</accession>
<evidence type="ECO:0000313" key="3">
    <source>
        <dbReference type="Proteomes" id="UP000077202"/>
    </source>
</evidence>
<protein>
    <submittedName>
        <fullName evidence="2">Uncharacterized protein</fullName>
    </submittedName>
</protein>
<comment type="caution">
    <text evidence="2">The sequence shown here is derived from an EMBL/GenBank/DDBJ whole genome shotgun (WGS) entry which is preliminary data.</text>
</comment>
<feature type="compositionally biased region" description="Basic and acidic residues" evidence="1">
    <location>
        <begin position="118"/>
        <end position="128"/>
    </location>
</feature>
<reference evidence="2" key="1">
    <citation type="submission" date="2016-03" db="EMBL/GenBank/DDBJ databases">
        <title>Mechanisms controlling the formation of the plant cell surface in tip-growing cells are functionally conserved among land plants.</title>
        <authorList>
            <person name="Honkanen S."/>
            <person name="Jones V.A."/>
            <person name="Morieri G."/>
            <person name="Champion C."/>
            <person name="Hetherington A.J."/>
            <person name="Kelly S."/>
            <person name="Saint-Marcoux D."/>
            <person name="Proust H."/>
            <person name="Prescott H."/>
            <person name="Dolan L."/>
        </authorList>
    </citation>
    <scope>NUCLEOTIDE SEQUENCE [LARGE SCALE GENOMIC DNA]</scope>
    <source>
        <tissue evidence="2">Whole gametophyte</tissue>
    </source>
</reference>
<organism evidence="2 3">
    <name type="scientific">Marchantia polymorpha subsp. ruderalis</name>
    <dbReference type="NCBI Taxonomy" id="1480154"/>
    <lineage>
        <taxon>Eukaryota</taxon>
        <taxon>Viridiplantae</taxon>
        <taxon>Streptophyta</taxon>
        <taxon>Embryophyta</taxon>
        <taxon>Marchantiophyta</taxon>
        <taxon>Marchantiopsida</taxon>
        <taxon>Marchantiidae</taxon>
        <taxon>Marchantiales</taxon>
        <taxon>Marchantiaceae</taxon>
        <taxon>Marchantia</taxon>
    </lineage>
</organism>
<sequence length="211" mass="22797">MDYLRQFSLGFPTLRRNYHNPELGRTGAVGFGIGRRVVKDATQEAGVSARGANNDCLNYYGDAANPGGRGWRIHGWRSIVVVAGMGRAEPRDAGARGVTEATGARAKADPDWTTGRQEGPERRRRLDSPEPGARRASRTGLRAGCRQAEEVVVAMAAQDAAAATAASLVHRRRCPDELTDMRSQACIADAVVPFFPGFFCSCSRALLMHPL</sequence>
<dbReference type="EMBL" id="LVLJ01002675">
    <property type="protein sequence ID" value="OAE24219.1"/>
    <property type="molecule type" value="Genomic_DNA"/>
</dbReference>
<dbReference type="AlphaFoldDB" id="A0A176VTU1"/>
<evidence type="ECO:0000313" key="2">
    <source>
        <dbReference type="EMBL" id="OAE24219.1"/>
    </source>
</evidence>
<gene>
    <name evidence="2" type="ORF">AXG93_2752s2360</name>
</gene>
<proteinExistence type="predicted"/>
<name>A0A176VTU1_MARPO</name>
<dbReference type="Proteomes" id="UP000077202">
    <property type="component" value="Unassembled WGS sequence"/>
</dbReference>